<reference evidence="2" key="1">
    <citation type="submission" date="2015-05" db="EMBL/GenBank/DDBJ databases">
        <authorList>
            <person name="Urmite Genomes"/>
        </authorList>
    </citation>
    <scope>NUCLEOTIDE SEQUENCE [LARGE SCALE GENOMIC DNA]</scope>
    <source>
        <strain evidence="2">LF1</strain>
    </source>
</reference>
<evidence type="ECO:0000313" key="1">
    <source>
        <dbReference type="EMBL" id="CRK81966.1"/>
    </source>
</evidence>
<dbReference type="Gene3D" id="3.20.20.370">
    <property type="entry name" value="Glycoside hydrolase/deacetylase"/>
    <property type="match status" value="1"/>
</dbReference>
<accession>A0A0U1NVB2</accession>
<keyword evidence="2" id="KW-1185">Reference proteome</keyword>
<sequence>MLGNHRKLEKILGSPPHFFRSGTAFYDEVAAKIVNDIGEEPVNFDILGDAGATFNRNQIRNALLKAKPGSIVICHMNHPEKDTAEGIKLVVPELKQMGFQFVKLIDYPLQ</sequence>
<gene>
    <name evidence="1" type="ORF">BN000_01885</name>
</gene>
<dbReference type="GO" id="GO:0005975">
    <property type="term" value="P:carbohydrate metabolic process"/>
    <property type="evidence" value="ECO:0007669"/>
    <property type="project" value="InterPro"/>
</dbReference>
<dbReference type="EMBL" id="CVRB01000002">
    <property type="protein sequence ID" value="CRK81966.1"/>
    <property type="molecule type" value="Genomic_DNA"/>
</dbReference>
<proteinExistence type="predicted"/>
<dbReference type="SUPFAM" id="SSF88713">
    <property type="entry name" value="Glycoside hydrolase/deacetylase"/>
    <property type="match status" value="1"/>
</dbReference>
<evidence type="ECO:0000313" key="2">
    <source>
        <dbReference type="Proteomes" id="UP000199087"/>
    </source>
</evidence>
<dbReference type="Proteomes" id="UP000199087">
    <property type="component" value="Unassembled WGS sequence"/>
</dbReference>
<dbReference type="AlphaFoldDB" id="A0A0U1NVB2"/>
<protein>
    <submittedName>
        <fullName evidence="1">Polysaccharide deacetylase</fullName>
    </submittedName>
</protein>
<name>A0A0U1NVB2_9BACI</name>
<organism evidence="1 2">
    <name type="scientific">Neobacillus massiliamazoniensis</name>
    <dbReference type="NCBI Taxonomy" id="1499688"/>
    <lineage>
        <taxon>Bacteria</taxon>
        <taxon>Bacillati</taxon>
        <taxon>Bacillota</taxon>
        <taxon>Bacilli</taxon>
        <taxon>Bacillales</taxon>
        <taxon>Bacillaceae</taxon>
        <taxon>Neobacillus</taxon>
    </lineage>
</organism>
<dbReference type="STRING" id="1499688.BN000_01885"/>
<dbReference type="InterPro" id="IPR011330">
    <property type="entry name" value="Glyco_hydro/deAcase_b/a-brl"/>
</dbReference>